<dbReference type="InterPro" id="IPR036282">
    <property type="entry name" value="Glutathione-S-Trfase_C_sf"/>
</dbReference>
<dbReference type="EMBL" id="LNXY01000020">
    <property type="protein sequence ID" value="KTC87783.1"/>
    <property type="molecule type" value="Genomic_DNA"/>
</dbReference>
<dbReference type="InterPro" id="IPR036249">
    <property type="entry name" value="Thioredoxin-like_sf"/>
</dbReference>
<proteinExistence type="predicted"/>
<dbReference type="PATRIC" id="fig|1212489.4.peg.1481"/>
<dbReference type="CDD" id="cd03080">
    <property type="entry name" value="GST_N_Metaxin_like"/>
    <property type="match status" value="1"/>
</dbReference>
<dbReference type="CDD" id="cd03193">
    <property type="entry name" value="GST_C_Metaxin"/>
    <property type="match status" value="1"/>
</dbReference>
<dbReference type="SFLD" id="SFLDG01180">
    <property type="entry name" value="SUF1"/>
    <property type="match status" value="1"/>
</dbReference>
<evidence type="ECO:0000313" key="3">
    <source>
        <dbReference type="Proteomes" id="UP000054736"/>
    </source>
</evidence>
<dbReference type="InterPro" id="IPR040079">
    <property type="entry name" value="Glutathione_S-Trfase"/>
</dbReference>
<evidence type="ECO:0000313" key="2">
    <source>
        <dbReference type="EMBL" id="KTC87783.1"/>
    </source>
</evidence>
<dbReference type="SFLD" id="SFLDG01200">
    <property type="entry name" value="SUF1.1"/>
    <property type="match status" value="1"/>
</dbReference>
<dbReference type="Gene3D" id="1.20.1050.10">
    <property type="match status" value="1"/>
</dbReference>
<dbReference type="GO" id="GO:0005737">
    <property type="term" value="C:cytoplasm"/>
    <property type="evidence" value="ECO:0007669"/>
    <property type="project" value="TreeGrafter"/>
</dbReference>
<dbReference type="OrthoDB" id="9810080at2"/>
<dbReference type="SUPFAM" id="SSF47616">
    <property type="entry name" value="GST C-terminal domain-like"/>
    <property type="match status" value="1"/>
</dbReference>
<comment type="caution">
    <text evidence="2">The sequence shown here is derived from an EMBL/GenBank/DDBJ whole genome shotgun (WGS) entry which is preliminary data.</text>
</comment>
<feature type="domain" description="GST N-terminal" evidence="1">
    <location>
        <begin position="7"/>
        <end position="78"/>
    </location>
</feature>
<organism evidence="2 3">
    <name type="scientific">Legionella drozanskii LLAP-1</name>
    <dbReference type="NCBI Taxonomy" id="1212489"/>
    <lineage>
        <taxon>Bacteria</taxon>
        <taxon>Pseudomonadati</taxon>
        <taxon>Pseudomonadota</taxon>
        <taxon>Gammaproteobacteria</taxon>
        <taxon>Legionellales</taxon>
        <taxon>Legionellaceae</taxon>
        <taxon>Legionella</taxon>
    </lineage>
</organism>
<keyword evidence="3" id="KW-1185">Reference proteome</keyword>
<protein>
    <recommendedName>
        <fullName evidence="1">GST N-terminal domain-containing protein</fullName>
    </recommendedName>
</protein>
<dbReference type="Pfam" id="PF17171">
    <property type="entry name" value="GST_C_6"/>
    <property type="match status" value="1"/>
</dbReference>
<accession>A0A0W0SWN9</accession>
<dbReference type="Gene3D" id="3.40.30.10">
    <property type="entry name" value="Glutaredoxin"/>
    <property type="match status" value="1"/>
</dbReference>
<gene>
    <name evidence="2" type="ORF">Ldro_1402</name>
</gene>
<evidence type="ECO:0000259" key="1">
    <source>
        <dbReference type="PROSITE" id="PS50404"/>
    </source>
</evidence>
<dbReference type="InterPro" id="IPR004045">
    <property type="entry name" value="Glutathione_S-Trfase_N"/>
</dbReference>
<reference evidence="2 3" key="1">
    <citation type="submission" date="2015-11" db="EMBL/GenBank/DDBJ databases">
        <title>Genomic analysis of 38 Legionella species identifies large and diverse effector repertoires.</title>
        <authorList>
            <person name="Burstein D."/>
            <person name="Amaro F."/>
            <person name="Zusman T."/>
            <person name="Lifshitz Z."/>
            <person name="Cohen O."/>
            <person name="Gilbert J.A."/>
            <person name="Pupko T."/>
            <person name="Shuman H.A."/>
            <person name="Segal G."/>
        </authorList>
    </citation>
    <scope>NUCLEOTIDE SEQUENCE [LARGE SCALE GENOMIC DNA]</scope>
    <source>
        <strain evidence="2 3">ATCC 700990</strain>
    </source>
</reference>
<dbReference type="Proteomes" id="UP000054736">
    <property type="component" value="Unassembled WGS sequence"/>
</dbReference>
<dbReference type="PANTHER" id="PTHR12289">
    <property type="entry name" value="METAXIN RELATED"/>
    <property type="match status" value="1"/>
</dbReference>
<dbReference type="SFLD" id="SFLDS00019">
    <property type="entry name" value="Glutathione_Transferase_(cytos"/>
    <property type="match status" value="1"/>
</dbReference>
<dbReference type="Pfam" id="PF17172">
    <property type="entry name" value="GST_N_4"/>
    <property type="match status" value="1"/>
</dbReference>
<dbReference type="PANTHER" id="PTHR12289:SF41">
    <property type="entry name" value="FAILED AXON CONNECTIONS-RELATED"/>
    <property type="match status" value="1"/>
</dbReference>
<dbReference type="InterPro" id="IPR050931">
    <property type="entry name" value="Mito_Protein_Transport_Metaxin"/>
</dbReference>
<dbReference type="STRING" id="1212489.Ldro_1402"/>
<dbReference type="SUPFAM" id="SSF52833">
    <property type="entry name" value="Thioredoxin-like"/>
    <property type="match status" value="1"/>
</dbReference>
<dbReference type="AlphaFoldDB" id="A0A0W0SWN9"/>
<dbReference type="InterPro" id="IPR026928">
    <property type="entry name" value="FAX/IsoI-like"/>
</dbReference>
<dbReference type="InterPro" id="IPR033468">
    <property type="entry name" value="Metaxin_GST"/>
</dbReference>
<dbReference type="PROSITE" id="PS50404">
    <property type="entry name" value="GST_NTER"/>
    <property type="match status" value="1"/>
</dbReference>
<dbReference type="InterPro" id="IPR012336">
    <property type="entry name" value="Thioredoxin-like_fold"/>
</dbReference>
<dbReference type="RefSeq" id="WP_058495699.1">
    <property type="nucleotide sequence ID" value="NZ_CAAAIU010000002.1"/>
</dbReference>
<name>A0A0W0SWN9_9GAMM</name>
<sequence>MITLYQFPGIWGLPNTSPFCMKLETYLRMADIPFEIKFVKDPRKAPKGKLPFIKIDEKTIADTELIINYLKAKFGDVLDKNLNKEQKALSVILDNTFTERLYWIIVYMRWQYEPNWCTVKQAFFAKIPGYMKLFVPAVIRRSVIKTLYAQGTGRHSYDEILEMGYKTLDAIANLLAGKKYFHGNEPSSIDAVAFGFLANIVWQPYEDALKAQLHKHKNVLGFCDRMWSDFYPELKKPFAIVD</sequence>